<feature type="transmembrane region" description="Helical" evidence="3">
    <location>
        <begin position="547"/>
        <end position="564"/>
    </location>
</feature>
<feature type="coiled-coil region" evidence="1">
    <location>
        <begin position="385"/>
        <end position="419"/>
    </location>
</feature>
<organism evidence="4 5">
    <name type="scientific">Legionella geestiana</name>
    <dbReference type="NCBI Taxonomy" id="45065"/>
    <lineage>
        <taxon>Bacteria</taxon>
        <taxon>Pseudomonadati</taxon>
        <taxon>Pseudomonadota</taxon>
        <taxon>Gammaproteobacteria</taxon>
        <taxon>Legionellales</taxon>
        <taxon>Legionellaceae</taxon>
        <taxon>Legionella</taxon>
    </lineage>
</organism>
<evidence type="ECO:0000313" key="4">
    <source>
        <dbReference type="EMBL" id="KTC97287.1"/>
    </source>
</evidence>
<evidence type="ECO:0000256" key="3">
    <source>
        <dbReference type="SAM" id="Phobius"/>
    </source>
</evidence>
<reference evidence="4 5" key="1">
    <citation type="submission" date="2015-11" db="EMBL/GenBank/DDBJ databases">
        <title>Genomic analysis of 38 Legionella species identifies large and diverse effector repertoires.</title>
        <authorList>
            <person name="Burstein D."/>
            <person name="Amaro F."/>
            <person name="Zusman T."/>
            <person name="Lifshitz Z."/>
            <person name="Cohen O."/>
            <person name="Gilbert J.A."/>
            <person name="Pupko T."/>
            <person name="Shuman H.A."/>
            <person name="Segal G."/>
        </authorList>
    </citation>
    <scope>NUCLEOTIDE SEQUENCE [LARGE SCALE GENOMIC DNA]</scope>
    <source>
        <strain evidence="4 5">ATCC 49504</strain>
    </source>
</reference>
<sequence>MAFVMRTSFFNLDETSKRTVEDSFRLWIKQHAVPMEPMKNGKPLPNEGIEQEALPAAVADEDEGDGAPQDNLAPKELHDDKPAHDSGLEEKPLIEETPPPYAFRQDIKHLLPWYESLLEQENPALYRLLPEARKKVRAERLKFTFYLLHLQYQIDTSEGRNQNLADYREKMWACARHVARLEGTQIPEEKPAVYMGFALGKFLADRIHELAEATGIQALDAIPNWFDAVTVTLRRWIANINERRLYWVWGSSLLFEIFEKLPLDYFYKLQMKKDLEQVSKVTGYMSFTLYYFRLAMELGLVFRHLIPGFWMSEEEKAIDPMERLLLQLDERKFGIMNDLLWAPANMACFFWLKGSDLRIRQANILTAGLLLFDTLMSIWELAEEEAKLLRQCVQYQQDILALQERYAASEDEDEQLELALAIAELQRALETRERDRKYNRLQLALKFAYAAQLTGAFCIMAFMAPLAGASLCLALNTLNEALTRLVNIYRAYEEAGIARAEAERQRALIFAHDTDDNAKRVAWLEMHQQLAEVEYQYALIQYRTIDLVYSTLVDLILPLALFAGTVYLPFGISIGVVVGILLLALAGSTLIKQLQPEREPHPEFDEEAFLQYLDNLTPAPVPALPAPDDVSLSDDEKTSLLPNAG</sequence>
<dbReference type="AlphaFoldDB" id="A0A0W0TNV1"/>
<protein>
    <recommendedName>
        <fullName evidence="6">Coiled-coil protein</fullName>
    </recommendedName>
</protein>
<feature type="transmembrane region" description="Helical" evidence="3">
    <location>
        <begin position="447"/>
        <end position="475"/>
    </location>
</feature>
<evidence type="ECO:0008006" key="6">
    <source>
        <dbReference type="Google" id="ProtNLM"/>
    </source>
</evidence>
<proteinExistence type="predicted"/>
<keyword evidence="3" id="KW-1133">Transmembrane helix</keyword>
<keyword evidence="3" id="KW-0812">Transmembrane</keyword>
<feature type="region of interest" description="Disordered" evidence="2">
    <location>
        <begin position="59"/>
        <end position="95"/>
    </location>
</feature>
<evidence type="ECO:0000313" key="5">
    <source>
        <dbReference type="Proteomes" id="UP000054785"/>
    </source>
</evidence>
<feature type="compositionally biased region" description="Basic and acidic residues" evidence="2">
    <location>
        <begin position="73"/>
        <end position="94"/>
    </location>
</feature>
<dbReference type="EMBL" id="LNYC01000072">
    <property type="protein sequence ID" value="KTC97287.1"/>
    <property type="molecule type" value="Genomic_DNA"/>
</dbReference>
<dbReference type="PATRIC" id="fig|45065.4.peg.2114"/>
<keyword evidence="5" id="KW-1185">Reference proteome</keyword>
<dbReference type="RefSeq" id="WP_028385608.1">
    <property type="nucleotide sequence ID" value="NZ_CAAAHN010000002.1"/>
</dbReference>
<accession>A0A0W0TNV1</accession>
<evidence type="ECO:0000256" key="1">
    <source>
        <dbReference type="SAM" id="Coils"/>
    </source>
</evidence>
<dbReference type="Proteomes" id="UP000054785">
    <property type="component" value="Unassembled WGS sequence"/>
</dbReference>
<keyword evidence="1" id="KW-0175">Coiled coil</keyword>
<dbReference type="STRING" id="45065.Lgee_1948"/>
<name>A0A0W0TNV1_9GAMM</name>
<comment type="caution">
    <text evidence="4">The sequence shown here is derived from an EMBL/GenBank/DDBJ whole genome shotgun (WGS) entry which is preliminary data.</text>
</comment>
<evidence type="ECO:0000256" key="2">
    <source>
        <dbReference type="SAM" id="MobiDB-lite"/>
    </source>
</evidence>
<keyword evidence="3" id="KW-0472">Membrane</keyword>
<feature type="region of interest" description="Disordered" evidence="2">
    <location>
        <begin position="620"/>
        <end position="645"/>
    </location>
</feature>
<feature type="transmembrane region" description="Helical" evidence="3">
    <location>
        <begin position="570"/>
        <end position="591"/>
    </location>
</feature>
<gene>
    <name evidence="4" type="ORF">Lgee_1948</name>
</gene>